<name>A0A4Y2B3E9_ARAVE</name>
<dbReference type="Proteomes" id="UP000499080">
    <property type="component" value="Unassembled WGS sequence"/>
</dbReference>
<evidence type="ECO:0000313" key="2">
    <source>
        <dbReference type="Proteomes" id="UP000499080"/>
    </source>
</evidence>
<gene>
    <name evidence="1" type="ORF">AVEN_89061_1</name>
</gene>
<accession>A0A4Y2B3E9</accession>
<proteinExistence type="predicted"/>
<reference evidence="1 2" key="1">
    <citation type="journal article" date="2019" name="Sci. Rep.">
        <title>Orb-weaving spider Araneus ventricosus genome elucidates the spidroin gene catalogue.</title>
        <authorList>
            <person name="Kono N."/>
            <person name="Nakamura H."/>
            <person name="Ohtoshi R."/>
            <person name="Moran D.A.P."/>
            <person name="Shinohara A."/>
            <person name="Yoshida Y."/>
            <person name="Fujiwara M."/>
            <person name="Mori M."/>
            <person name="Tomita M."/>
            <person name="Arakawa K."/>
        </authorList>
    </citation>
    <scope>NUCLEOTIDE SEQUENCE [LARGE SCALE GENOMIC DNA]</scope>
</reference>
<comment type="caution">
    <text evidence="1">The sequence shown here is derived from an EMBL/GenBank/DDBJ whole genome shotgun (WGS) entry which is preliminary data.</text>
</comment>
<evidence type="ECO:0000313" key="1">
    <source>
        <dbReference type="EMBL" id="GBL85999.1"/>
    </source>
</evidence>
<organism evidence="1 2">
    <name type="scientific">Araneus ventricosus</name>
    <name type="common">Orbweaver spider</name>
    <name type="synonym">Epeira ventricosa</name>
    <dbReference type="NCBI Taxonomy" id="182803"/>
    <lineage>
        <taxon>Eukaryota</taxon>
        <taxon>Metazoa</taxon>
        <taxon>Ecdysozoa</taxon>
        <taxon>Arthropoda</taxon>
        <taxon>Chelicerata</taxon>
        <taxon>Arachnida</taxon>
        <taxon>Araneae</taxon>
        <taxon>Araneomorphae</taxon>
        <taxon>Entelegynae</taxon>
        <taxon>Araneoidea</taxon>
        <taxon>Araneidae</taxon>
        <taxon>Araneus</taxon>
    </lineage>
</organism>
<dbReference type="EMBL" id="BGPR01000046">
    <property type="protein sequence ID" value="GBL85999.1"/>
    <property type="molecule type" value="Genomic_DNA"/>
</dbReference>
<sequence>MQPILWPKWAKFSWRPTPDRIEADCTSLSEVSRNPTLNLEMRCNRPDIRLFYQSFHSKQVNFFWHYHPFSLSRAGLIIVSPLATPFRSTEIFRDPIHAQKSFSRPKDTIQ</sequence>
<dbReference type="AlphaFoldDB" id="A0A4Y2B3E9"/>
<protein>
    <submittedName>
        <fullName evidence="1">Uncharacterized protein</fullName>
    </submittedName>
</protein>
<keyword evidence="2" id="KW-1185">Reference proteome</keyword>